<gene>
    <name evidence="1" type="ORF">GCM10011578_054240</name>
</gene>
<proteinExistence type="predicted"/>
<accession>A0A917XHE1</accession>
<organism evidence="1 2">
    <name type="scientific">Streptomyces fuscichromogenes</name>
    <dbReference type="NCBI Taxonomy" id="1324013"/>
    <lineage>
        <taxon>Bacteria</taxon>
        <taxon>Bacillati</taxon>
        <taxon>Actinomycetota</taxon>
        <taxon>Actinomycetes</taxon>
        <taxon>Kitasatosporales</taxon>
        <taxon>Streptomycetaceae</taxon>
        <taxon>Streptomyces</taxon>
    </lineage>
</organism>
<name>A0A917XHE1_9ACTN</name>
<keyword evidence="2" id="KW-1185">Reference proteome</keyword>
<dbReference type="EMBL" id="BMML01000013">
    <property type="protein sequence ID" value="GGN22489.1"/>
    <property type="molecule type" value="Genomic_DNA"/>
</dbReference>
<evidence type="ECO:0000313" key="1">
    <source>
        <dbReference type="EMBL" id="GGN22489.1"/>
    </source>
</evidence>
<protein>
    <submittedName>
        <fullName evidence="1">Uncharacterized protein</fullName>
    </submittedName>
</protein>
<dbReference type="Proteomes" id="UP000653411">
    <property type="component" value="Unassembled WGS sequence"/>
</dbReference>
<sequence length="61" mass="6662">MLLPEDEHVLVDEDTAQVTGVDGTGDGLHLGHGGLQSEVDVEFKPRFASPLTLVKHRWPQS</sequence>
<comment type="caution">
    <text evidence="1">The sequence shown here is derived from an EMBL/GenBank/DDBJ whole genome shotgun (WGS) entry which is preliminary data.</text>
</comment>
<evidence type="ECO:0000313" key="2">
    <source>
        <dbReference type="Proteomes" id="UP000653411"/>
    </source>
</evidence>
<dbReference type="AlphaFoldDB" id="A0A917XHE1"/>
<reference evidence="1" key="1">
    <citation type="journal article" date="2014" name="Int. J. Syst. Evol. Microbiol.">
        <title>Complete genome sequence of Corynebacterium casei LMG S-19264T (=DSM 44701T), isolated from a smear-ripened cheese.</title>
        <authorList>
            <consortium name="US DOE Joint Genome Institute (JGI-PGF)"/>
            <person name="Walter F."/>
            <person name="Albersmeier A."/>
            <person name="Kalinowski J."/>
            <person name="Ruckert C."/>
        </authorList>
    </citation>
    <scope>NUCLEOTIDE SEQUENCE</scope>
    <source>
        <strain evidence="1">CGMCC 4.7110</strain>
    </source>
</reference>
<reference evidence="1" key="2">
    <citation type="submission" date="2020-09" db="EMBL/GenBank/DDBJ databases">
        <authorList>
            <person name="Sun Q."/>
            <person name="Zhou Y."/>
        </authorList>
    </citation>
    <scope>NUCLEOTIDE SEQUENCE</scope>
    <source>
        <strain evidence="1">CGMCC 4.7110</strain>
    </source>
</reference>